<proteinExistence type="predicted"/>
<keyword evidence="4" id="KW-1185">Reference proteome</keyword>
<gene>
    <name evidence="3" type="ORF">DY000_02013096</name>
</gene>
<dbReference type="InterPro" id="IPR012436">
    <property type="entry name" value="DUF1633"/>
</dbReference>
<sequence>MRSQKFFVRSPDFRGLQPKGPKIPRVKNARVKSSSPTASEGRVRPPKKAKTNGSDHRLGVPSEAAVAKPFHWQFSNSKDCPITEDPDSVAHLVGHFKLVGCPLPSLRNMIEHEAYVKMAVVHAKAVEANNEFAATLEKRLQDVPRSYELYEIKKVVRELKLGQNMAQDRERANAPQLVAAEKLGNQVASLEARLRVVSNERKSALEKVSFLEAKVESSANKFSDDLRRATYDPKKTMADSCLDVLVSLNEKWEKKKVATDCEARLREVVANIDLWKEVMNNNLLASDELLRLRAKEVELGSEVDGMATSDFSVGKLDLPQFSEDLPEDFFAKVPSAADDVAKCSGDRFVVKSHHF</sequence>
<protein>
    <submittedName>
        <fullName evidence="3">Uncharacterized protein</fullName>
    </submittedName>
</protein>
<evidence type="ECO:0000313" key="4">
    <source>
        <dbReference type="Proteomes" id="UP000266723"/>
    </source>
</evidence>
<dbReference type="Proteomes" id="UP000266723">
    <property type="component" value="Unassembled WGS sequence"/>
</dbReference>
<evidence type="ECO:0000313" key="3">
    <source>
        <dbReference type="EMBL" id="KAF3565818.1"/>
    </source>
</evidence>
<accession>A0ABQ7D2V6</accession>
<evidence type="ECO:0000256" key="2">
    <source>
        <dbReference type="SAM" id="MobiDB-lite"/>
    </source>
</evidence>
<organism evidence="3 4">
    <name type="scientific">Brassica cretica</name>
    <name type="common">Mustard</name>
    <dbReference type="NCBI Taxonomy" id="69181"/>
    <lineage>
        <taxon>Eukaryota</taxon>
        <taxon>Viridiplantae</taxon>
        <taxon>Streptophyta</taxon>
        <taxon>Embryophyta</taxon>
        <taxon>Tracheophyta</taxon>
        <taxon>Spermatophyta</taxon>
        <taxon>Magnoliopsida</taxon>
        <taxon>eudicotyledons</taxon>
        <taxon>Gunneridae</taxon>
        <taxon>Pentapetalae</taxon>
        <taxon>rosids</taxon>
        <taxon>malvids</taxon>
        <taxon>Brassicales</taxon>
        <taxon>Brassicaceae</taxon>
        <taxon>Brassiceae</taxon>
        <taxon>Brassica</taxon>
    </lineage>
</organism>
<comment type="caution">
    <text evidence="3">The sequence shown here is derived from an EMBL/GenBank/DDBJ whole genome shotgun (WGS) entry which is preliminary data.</text>
</comment>
<name>A0ABQ7D2V6_BRACR</name>
<feature type="region of interest" description="Disordered" evidence="2">
    <location>
        <begin position="1"/>
        <end position="60"/>
    </location>
</feature>
<dbReference type="Pfam" id="PF07794">
    <property type="entry name" value="DUF1633"/>
    <property type="match status" value="1"/>
</dbReference>
<feature type="coiled-coil region" evidence="1">
    <location>
        <begin position="180"/>
        <end position="207"/>
    </location>
</feature>
<keyword evidence="1" id="KW-0175">Coiled coil</keyword>
<evidence type="ECO:0000256" key="1">
    <source>
        <dbReference type="SAM" id="Coils"/>
    </source>
</evidence>
<reference evidence="3 4" key="1">
    <citation type="journal article" date="2020" name="BMC Genomics">
        <title>Intraspecific diversification of the crop wild relative Brassica cretica Lam. using demographic model selection.</title>
        <authorList>
            <person name="Kioukis A."/>
            <person name="Michalopoulou V.A."/>
            <person name="Briers L."/>
            <person name="Pirintsos S."/>
            <person name="Studholme D.J."/>
            <person name="Pavlidis P."/>
            <person name="Sarris P.F."/>
        </authorList>
    </citation>
    <scope>NUCLEOTIDE SEQUENCE [LARGE SCALE GENOMIC DNA]</scope>
    <source>
        <strain evidence="4">cv. PFS-1207/04</strain>
    </source>
</reference>
<dbReference type="EMBL" id="QGKV02000759">
    <property type="protein sequence ID" value="KAF3565818.1"/>
    <property type="molecule type" value="Genomic_DNA"/>
</dbReference>